<dbReference type="GO" id="GO:0016818">
    <property type="term" value="F:hydrolase activity, acting on acid anhydrides, in phosphorus-containing anhydrides"/>
    <property type="evidence" value="ECO:0007669"/>
    <property type="project" value="InterPro"/>
</dbReference>
<evidence type="ECO:0000256" key="15">
    <source>
        <dbReference type="ARBA" id="ARBA00044969"/>
    </source>
</evidence>
<sequence>MRISEGLVKISVRELVEFVLREGSITSGVTSSNRAVLGTLAHKKIQESMEANYEAEVKMVHECEKDGIIFVVEGRADGIIRDLVGVTIDEIKTTTKDLSLIDENYNSLHWAQAKCYAYFYAKENAQKEMQVRLTYYHIETKEIKHLQRGFYFEELEAFFNQVITKYSKWIRFYMEWTKKRDGSLKELAFPFESYRRGQRELAVSVYKSIQQTNNLYVSAPTGIGKTMSTLFPALKAMGEGHGSKIFYLTAKTITRTIAEEAAVRLYEKGAKIKTITLTAKDKICFCDKRQCHPDYCEWANGHYDRVDDAVYEIINEEDLISRSMVEDYARKHRVCPFELALDLSIWADIVICDYNYVFDPSVGLKRFADNRDFVLLVDEAHNLVDRAREMYSASLSKRQVLSVKKNLGKGYLTISKELTKLNEWFLDLRREYIDELGVYISKEAPKTLYQINRRLIAACDKKLQQGGENNLPADLIDLYFEAYSFNRIYELFDEHYVVYGESSGQEVRLKLFCIDPSTAISSITSTCKSAIFFSATLLPIDYYKYMLGGKEDKAIAFDSPFIEENALRLITTDVSTRYRHREGSYTKICNAICQLVEQKIGHYMVFFPSYKYMLEVFEYLRVMTSQRKEDSDLQSDLQNESYFSVYDDLGRLKYEVYKQTSEMSEEQREGFLERFVPNPDTTTINFCVLGGIFSEGIDLTGDRLIGVVVVGVGLPQLGLERDLIKNHFDEEEKDGYHYAYTYPGINKVLQAVGRLIRTEEDKGSILLIDDRFNTPLYESLLTPEFYQAKKVKTPEIASYVKRFWQQIE</sequence>
<dbReference type="InterPro" id="IPR014001">
    <property type="entry name" value="Helicase_ATP-bd"/>
</dbReference>
<keyword evidence="9" id="KW-0408">Iron</keyword>
<evidence type="ECO:0000313" key="19">
    <source>
        <dbReference type="Proteomes" id="UP000008467"/>
    </source>
</evidence>
<evidence type="ECO:0000313" key="18">
    <source>
        <dbReference type="EMBL" id="ADZ85387.1"/>
    </source>
</evidence>
<evidence type="ECO:0000256" key="12">
    <source>
        <dbReference type="ARBA" id="ARBA00023204"/>
    </source>
</evidence>
<dbReference type="GO" id="GO:0006281">
    <property type="term" value="P:DNA repair"/>
    <property type="evidence" value="ECO:0007669"/>
    <property type="project" value="UniProtKB-KW"/>
</dbReference>
<dbReference type="SMART" id="SM00491">
    <property type="entry name" value="HELICc2"/>
    <property type="match status" value="1"/>
</dbReference>
<keyword evidence="2" id="KW-0004">4Fe-4S</keyword>
<evidence type="ECO:0000256" key="1">
    <source>
        <dbReference type="ARBA" id="ARBA00001966"/>
    </source>
</evidence>
<dbReference type="GO" id="GO:0046872">
    <property type="term" value="F:metal ion binding"/>
    <property type="evidence" value="ECO:0007669"/>
    <property type="project" value="UniProtKB-KW"/>
</dbReference>
<keyword evidence="11" id="KW-0238">DNA-binding</keyword>
<evidence type="ECO:0000256" key="16">
    <source>
        <dbReference type="ARBA" id="ARBA00048954"/>
    </source>
</evidence>
<organism evidence="18 19">
    <name type="scientific">Cellulosilyticum lentocellum (strain ATCC 49066 / DSM 5427 / NCIMB 11756 / RHM5)</name>
    <name type="common">Clostridium lentocellum</name>
    <dbReference type="NCBI Taxonomy" id="642492"/>
    <lineage>
        <taxon>Bacteria</taxon>
        <taxon>Bacillati</taxon>
        <taxon>Bacillota</taxon>
        <taxon>Clostridia</taxon>
        <taxon>Lachnospirales</taxon>
        <taxon>Cellulosilyticaceae</taxon>
        <taxon>Cellulosilyticum</taxon>
    </lineage>
</organism>
<feature type="domain" description="Helicase ATP-binding" evidence="17">
    <location>
        <begin position="184"/>
        <end position="429"/>
    </location>
</feature>
<keyword evidence="10" id="KW-0411">Iron-sulfur</keyword>
<dbReference type="Gene3D" id="1.10.30.20">
    <property type="entry name" value="Bacterial XPD DNA helicase, FeS cluster domain"/>
    <property type="match status" value="1"/>
</dbReference>
<dbReference type="PANTHER" id="PTHR11472:SF34">
    <property type="entry name" value="REGULATOR OF TELOMERE ELONGATION HELICASE 1"/>
    <property type="match status" value="1"/>
</dbReference>
<evidence type="ECO:0000256" key="13">
    <source>
        <dbReference type="ARBA" id="ARBA00023235"/>
    </source>
</evidence>
<dbReference type="GO" id="GO:0005524">
    <property type="term" value="F:ATP binding"/>
    <property type="evidence" value="ECO:0007669"/>
    <property type="project" value="UniProtKB-KW"/>
</dbReference>
<dbReference type="KEGG" id="cle:Clole_3704"/>
<dbReference type="InterPro" id="IPR042493">
    <property type="entry name" value="XPD_DNA_FeS"/>
</dbReference>
<protein>
    <recommendedName>
        <fullName evidence="15">DNA 5'-3' helicase</fullName>
        <ecNumber evidence="15">5.6.2.3</ecNumber>
    </recommendedName>
</protein>
<dbReference type="Gene3D" id="1.10.275.40">
    <property type="match status" value="1"/>
</dbReference>
<keyword evidence="5" id="KW-0227">DNA damage</keyword>
<keyword evidence="4" id="KW-0547">Nucleotide-binding</keyword>
<keyword evidence="12" id="KW-0234">DNA repair</keyword>
<dbReference type="RefSeq" id="WP_013658663.1">
    <property type="nucleotide sequence ID" value="NC_015275.1"/>
</dbReference>
<dbReference type="InterPro" id="IPR011545">
    <property type="entry name" value="DEAD/DEAH_box_helicase_dom"/>
</dbReference>
<dbReference type="GO" id="GO:0043139">
    <property type="term" value="F:5'-3' DNA helicase activity"/>
    <property type="evidence" value="ECO:0007669"/>
    <property type="project" value="UniProtKB-EC"/>
</dbReference>
<keyword evidence="8" id="KW-0067">ATP-binding</keyword>
<comment type="cofactor">
    <cofactor evidence="1">
        <name>[4Fe-4S] cluster</name>
        <dbReference type="ChEBI" id="CHEBI:49883"/>
    </cofactor>
</comment>
<evidence type="ECO:0000256" key="14">
    <source>
        <dbReference type="ARBA" id="ARBA00038058"/>
    </source>
</evidence>
<dbReference type="SMART" id="SM00488">
    <property type="entry name" value="DEXDc2"/>
    <property type="match status" value="1"/>
</dbReference>
<dbReference type="SUPFAM" id="SSF52540">
    <property type="entry name" value="P-loop containing nucleoside triphosphate hydrolases"/>
    <property type="match status" value="2"/>
</dbReference>
<dbReference type="Pfam" id="PF13307">
    <property type="entry name" value="Helicase_C_2"/>
    <property type="match status" value="1"/>
</dbReference>
<dbReference type="SMART" id="SM00487">
    <property type="entry name" value="DEXDc"/>
    <property type="match status" value="1"/>
</dbReference>
<dbReference type="EMBL" id="CP002582">
    <property type="protein sequence ID" value="ADZ85387.1"/>
    <property type="molecule type" value="Genomic_DNA"/>
</dbReference>
<evidence type="ECO:0000256" key="10">
    <source>
        <dbReference type="ARBA" id="ARBA00023014"/>
    </source>
</evidence>
<dbReference type="PANTHER" id="PTHR11472">
    <property type="entry name" value="DNA REPAIR DEAD HELICASE RAD3/XP-D SUBFAMILY MEMBER"/>
    <property type="match status" value="1"/>
</dbReference>
<dbReference type="InterPro" id="IPR027417">
    <property type="entry name" value="P-loop_NTPase"/>
</dbReference>
<name>F2JHP5_CELLD</name>
<dbReference type="EC" id="5.6.2.3" evidence="15"/>
<dbReference type="GO" id="GO:0003677">
    <property type="term" value="F:DNA binding"/>
    <property type="evidence" value="ECO:0007669"/>
    <property type="project" value="UniProtKB-KW"/>
</dbReference>
<keyword evidence="3" id="KW-0479">Metal-binding</keyword>
<dbReference type="Pfam" id="PF06733">
    <property type="entry name" value="DEAD_2"/>
    <property type="match status" value="1"/>
</dbReference>
<evidence type="ECO:0000256" key="2">
    <source>
        <dbReference type="ARBA" id="ARBA00022485"/>
    </source>
</evidence>
<proteinExistence type="inferred from homology"/>
<evidence type="ECO:0000256" key="8">
    <source>
        <dbReference type="ARBA" id="ARBA00022840"/>
    </source>
</evidence>
<keyword evidence="13" id="KW-0413">Isomerase</keyword>
<dbReference type="InterPro" id="IPR010614">
    <property type="entry name" value="RAD3-like_helicase_DEAD"/>
</dbReference>
<comment type="similarity">
    <text evidence="14">Belongs to the helicase family. DinG subfamily.</text>
</comment>
<dbReference type="InterPro" id="IPR006554">
    <property type="entry name" value="Helicase-like_DEXD_c2"/>
</dbReference>
<evidence type="ECO:0000256" key="7">
    <source>
        <dbReference type="ARBA" id="ARBA00022806"/>
    </source>
</evidence>
<evidence type="ECO:0000256" key="9">
    <source>
        <dbReference type="ARBA" id="ARBA00023004"/>
    </source>
</evidence>
<dbReference type="HOGENOM" id="CLU_006515_7_0_9"/>
<keyword evidence="7" id="KW-0347">Helicase</keyword>
<dbReference type="STRING" id="642492.Clole_3704"/>
<evidence type="ECO:0000259" key="17">
    <source>
        <dbReference type="PROSITE" id="PS51193"/>
    </source>
</evidence>
<evidence type="ECO:0000256" key="5">
    <source>
        <dbReference type="ARBA" id="ARBA00022763"/>
    </source>
</evidence>
<accession>F2JHP5</accession>
<evidence type="ECO:0000256" key="4">
    <source>
        <dbReference type="ARBA" id="ARBA00022741"/>
    </source>
</evidence>
<gene>
    <name evidence="18" type="ordered locus">Clole_3704</name>
</gene>
<dbReference type="InterPro" id="IPR011604">
    <property type="entry name" value="PDDEXK-like_dom_sf"/>
</dbReference>
<dbReference type="Pfam" id="PF00270">
    <property type="entry name" value="DEAD"/>
    <property type="match status" value="1"/>
</dbReference>
<dbReference type="Gene3D" id="3.40.50.300">
    <property type="entry name" value="P-loop containing nucleotide triphosphate hydrolases"/>
    <property type="match status" value="2"/>
</dbReference>
<dbReference type="Gene3D" id="3.90.320.10">
    <property type="match status" value="1"/>
</dbReference>
<keyword evidence="6" id="KW-0378">Hydrolase</keyword>
<evidence type="ECO:0000256" key="3">
    <source>
        <dbReference type="ARBA" id="ARBA00022723"/>
    </source>
</evidence>
<dbReference type="InterPro" id="IPR006555">
    <property type="entry name" value="ATP-dep_Helicase_C"/>
</dbReference>
<dbReference type="eggNOG" id="COG1199">
    <property type="taxonomic scope" value="Bacteria"/>
</dbReference>
<evidence type="ECO:0000256" key="6">
    <source>
        <dbReference type="ARBA" id="ARBA00022801"/>
    </source>
</evidence>
<dbReference type="InterPro" id="IPR014013">
    <property type="entry name" value="Helic_SF1/SF2_ATP-bd_DinG/Rad3"/>
</dbReference>
<dbReference type="PROSITE" id="PS51193">
    <property type="entry name" value="HELICASE_ATP_BIND_2"/>
    <property type="match status" value="1"/>
</dbReference>
<evidence type="ECO:0000256" key="11">
    <source>
        <dbReference type="ARBA" id="ARBA00023125"/>
    </source>
</evidence>
<dbReference type="InterPro" id="IPR045028">
    <property type="entry name" value="DinG/Rad3-like"/>
</dbReference>
<reference evidence="18 19" key="1">
    <citation type="journal article" date="2011" name="J. Bacteriol.">
        <title>Complete genome sequence of the cellulose-degrading bacterium Cellulosilyticum lentocellum.</title>
        <authorList>
            <consortium name="US DOE Joint Genome Institute"/>
            <person name="Miller D.A."/>
            <person name="Suen G."/>
            <person name="Bruce D."/>
            <person name="Copeland A."/>
            <person name="Cheng J.F."/>
            <person name="Detter C."/>
            <person name="Goodwin L.A."/>
            <person name="Han C.S."/>
            <person name="Hauser L.J."/>
            <person name="Land M.L."/>
            <person name="Lapidus A."/>
            <person name="Lucas S."/>
            <person name="Meincke L."/>
            <person name="Pitluck S."/>
            <person name="Tapia R."/>
            <person name="Teshima H."/>
            <person name="Woyke T."/>
            <person name="Fox B.G."/>
            <person name="Angert E.R."/>
            <person name="Currie C.R."/>
        </authorList>
    </citation>
    <scope>NUCLEOTIDE SEQUENCE [LARGE SCALE GENOMIC DNA]</scope>
    <source>
        <strain evidence="19">ATCC 49066 / DSM 5427 / NCIMB 11756 / RHM5</strain>
    </source>
</reference>
<dbReference type="Proteomes" id="UP000008467">
    <property type="component" value="Chromosome"/>
</dbReference>
<keyword evidence="19" id="KW-1185">Reference proteome</keyword>
<comment type="catalytic activity">
    <reaction evidence="16">
        <text>ATP + H2O = ADP + phosphate + H(+)</text>
        <dbReference type="Rhea" id="RHEA:13065"/>
        <dbReference type="ChEBI" id="CHEBI:15377"/>
        <dbReference type="ChEBI" id="CHEBI:15378"/>
        <dbReference type="ChEBI" id="CHEBI:30616"/>
        <dbReference type="ChEBI" id="CHEBI:43474"/>
        <dbReference type="ChEBI" id="CHEBI:456216"/>
        <dbReference type="EC" id="5.6.2.3"/>
    </reaction>
</comment>
<dbReference type="GO" id="GO:0051539">
    <property type="term" value="F:4 iron, 4 sulfur cluster binding"/>
    <property type="evidence" value="ECO:0007669"/>
    <property type="project" value="UniProtKB-KW"/>
</dbReference>
<dbReference type="AlphaFoldDB" id="F2JHP5"/>